<sequence length="105" mass="11130">MSADKPQDTSEDKPSPPPFSTPRMVELEAEVAATRARLASTVDELTGVLDPRVQAGRAVDSGKQLLKDAVRPDADPKARTRARMVLGGAVAVVAVLVAARLRARD</sequence>
<gene>
    <name evidence="3" type="ORF">Cch01nite_22930</name>
</gene>
<proteinExistence type="predicted"/>
<evidence type="ECO:0000256" key="1">
    <source>
        <dbReference type="SAM" id="MobiDB-lite"/>
    </source>
</evidence>
<evidence type="ECO:0000313" key="3">
    <source>
        <dbReference type="EMBL" id="GIG21569.1"/>
    </source>
</evidence>
<feature type="transmembrane region" description="Helical" evidence="2">
    <location>
        <begin position="84"/>
        <end position="103"/>
    </location>
</feature>
<comment type="caution">
    <text evidence="3">The sequence shown here is derived from an EMBL/GenBank/DDBJ whole genome shotgun (WGS) entry which is preliminary data.</text>
</comment>
<dbReference type="Proteomes" id="UP000632740">
    <property type="component" value="Unassembled WGS sequence"/>
</dbReference>
<dbReference type="AlphaFoldDB" id="A0A919P5W4"/>
<evidence type="ECO:0008006" key="5">
    <source>
        <dbReference type="Google" id="ProtNLM"/>
    </source>
</evidence>
<keyword evidence="2" id="KW-1133">Transmembrane helix</keyword>
<evidence type="ECO:0000313" key="4">
    <source>
        <dbReference type="Proteomes" id="UP000632740"/>
    </source>
</evidence>
<name>A0A919P5W4_9CELL</name>
<dbReference type="EMBL" id="BONK01000007">
    <property type="protein sequence ID" value="GIG21569.1"/>
    <property type="molecule type" value="Genomic_DNA"/>
</dbReference>
<keyword evidence="2" id="KW-0472">Membrane</keyword>
<feature type="region of interest" description="Disordered" evidence="1">
    <location>
        <begin position="1"/>
        <end position="23"/>
    </location>
</feature>
<reference evidence="3" key="1">
    <citation type="submission" date="2021-01" db="EMBL/GenBank/DDBJ databases">
        <title>Whole genome shotgun sequence of Cellulomonas chitinilytica NBRC 110799.</title>
        <authorList>
            <person name="Komaki H."/>
            <person name="Tamura T."/>
        </authorList>
    </citation>
    <scope>NUCLEOTIDE SEQUENCE</scope>
    <source>
        <strain evidence="3">NBRC 110799</strain>
    </source>
</reference>
<keyword evidence="4" id="KW-1185">Reference proteome</keyword>
<dbReference type="Pfam" id="PF12277">
    <property type="entry name" value="DUF3618"/>
    <property type="match status" value="1"/>
</dbReference>
<keyword evidence="2" id="KW-0812">Transmembrane</keyword>
<protein>
    <recommendedName>
        <fullName evidence="5">DUF3618 domain-containing protein</fullName>
    </recommendedName>
</protein>
<feature type="compositionally biased region" description="Basic and acidic residues" evidence="1">
    <location>
        <begin position="1"/>
        <end position="14"/>
    </location>
</feature>
<organism evidence="3 4">
    <name type="scientific">Cellulomonas chitinilytica</name>
    <dbReference type="NCBI Taxonomy" id="398759"/>
    <lineage>
        <taxon>Bacteria</taxon>
        <taxon>Bacillati</taxon>
        <taxon>Actinomycetota</taxon>
        <taxon>Actinomycetes</taxon>
        <taxon>Micrococcales</taxon>
        <taxon>Cellulomonadaceae</taxon>
        <taxon>Cellulomonas</taxon>
    </lineage>
</organism>
<evidence type="ECO:0000256" key="2">
    <source>
        <dbReference type="SAM" id="Phobius"/>
    </source>
</evidence>
<dbReference type="InterPro" id="IPR022062">
    <property type="entry name" value="DUF3618"/>
</dbReference>
<accession>A0A919P5W4</accession>
<dbReference type="RefSeq" id="WP_203753766.1">
    <property type="nucleotide sequence ID" value="NZ_BONK01000007.1"/>
</dbReference>